<keyword evidence="8" id="KW-0418">Kinase</keyword>
<evidence type="ECO:0000256" key="9">
    <source>
        <dbReference type="ARBA" id="ARBA00022989"/>
    </source>
</evidence>
<dbReference type="InterPro" id="IPR036878">
    <property type="entry name" value="Glu_permease_IIB"/>
</dbReference>
<keyword evidence="4" id="KW-0762">Sugar transport</keyword>
<evidence type="ECO:0000259" key="15">
    <source>
        <dbReference type="PROSITE" id="PS51103"/>
    </source>
</evidence>
<evidence type="ECO:0000313" key="16">
    <source>
        <dbReference type="EMBL" id="WDH82468.1"/>
    </source>
</evidence>
<keyword evidence="3" id="KW-1003">Cell membrane</keyword>
<dbReference type="PROSITE" id="PS51103">
    <property type="entry name" value="PTS_EIIC_TYPE_1"/>
    <property type="match status" value="1"/>
</dbReference>
<dbReference type="Proteomes" id="UP001220962">
    <property type="component" value="Chromosome"/>
</dbReference>
<reference evidence="16 19" key="1">
    <citation type="submission" date="2023-02" db="EMBL/GenBank/DDBJ databases">
        <title>Pathogen: clinical or host-associated sample.</title>
        <authorList>
            <person name="Hergert J."/>
            <person name="Casey R."/>
            <person name="Wagner J."/>
            <person name="Young E.L."/>
            <person name="Oakeson K.F."/>
        </authorList>
    </citation>
    <scope>NUCLEOTIDE SEQUENCE</scope>
    <source>
        <strain evidence="17 19">2022CK-00829</strain>
        <strain evidence="16">2022CK-00830</strain>
    </source>
</reference>
<feature type="transmembrane region" description="Helical" evidence="13">
    <location>
        <begin position="67"/>
        <end position="93"/>
    </location>
</feature>
<feature type="domain" description="PTS EIIB type-1" evidence="14">
    <location>
        <begin position="415"/>
        <end position="491"/>
    </location>
</feature>
<dbReference type="Pfam" id="PF02378">
    <property type="entry name" value="PTS_EIIC"/>
    <property type="match status" value="1"/>
</dbReference>
<keyword evidence="9 13" id="KW-1133">Transmembrane helix</keyword>
<evidence type="ECO:0000256" key="10">
    <source>
        <dbReference type="ARBA" id="ARBA00023136"/>
    </source>
</evidence>
<feature type="region of interest" description="Disordered" evidence="12">
    <location>
        <begin position="389"/>
        <end position="415"/>
    </location>
</feature>
<dbReference type="AlphaFoldDB" id="A0AAX3MYM5"/>
<evidence type="ECO:0000313" key="19">
    <source>
        <dbReference type="Proteomes" id="UP001221519"/>
    </source>
</evidence>
<evidence type="ECO:0000313" key="17">
    <source>
        <dbReference type="EMBL" id="WDI02215.1"/>
    </source>
</evidence>
<keyword evidence="10 13" id="KW-0472">Membrane</keyword>
<feature type="transmembrane region" description="Helical" evidence="13">
    <location>
        <begin position="37"/>
        <end position="55"/>
    </location>
</feature>
<protein>
    <submittedName>
        <fullName evidence="16">PTS transporter subunit EIIC</fullName>
    </submittedName>
</protein>
<evidence type="ECO:0000256" key="11">
    <source>
        <dbReference type="PROSITE-ProRule" id="PRU00421"/>
    </source>
</evidence>
<feature type="transmembrane region" description="Helical" evidence="13">
    <location>
        <begin position="356"/>
        <end position="376"/>
    </location>
</feature>
<feature type="domain" description="PTS EIIC type-1" evidence="15">
    <location>
        <begin position="1"/>
        <end position="388"/>
    </location>
</feature>
<dbReference type="GO" id="GO:0090563">
    <property type="term" value="F:protein-phosphocysteine-sugar phosphotransferase activity"/>
    <property type="evidence" value="ECO:0007669"/>
    <property type="project" value="TreeGrafter"/>
</dbReference>
<keyword evidence="7 13" id="KW-0812">Transmembrane</keyword>
<evidence type="ECO:0000313" key="18">
    <source>
        <dbReference type="Proteomes" id="UP001220962"/>
    </source>
</evidence>
<feature type="transmembrane region" description="Helical" evidence="13">
    <location>
        <begin position="178"/>
        <end position="196"/>
    </location>
</feature>
<dbReference type="EMBL" id="CP118101">
    <property type="protein sequence ID" value="WDH82468.1"/>
    <property type="molecule type" value="Genomic_DNA"/>
</dbReference>
<evidence type="ECO:0000256" key="6">
    <source>
        <dbReference type="ARBA" id="ARBA00022683"/>
    </source>
</evidence>
<dbReference type="RefSeq" id="WP_205054794.1">
    <property type="nucleotide sequence ID" value="NZ_CP118101.1"/>
</dbReference>
<dbReference type="PROSITE" id="PS01035">
    <property type="entry name" value="PTS_EIIB_TYPE_1_CYS"/>
    <property type="match status" value="1"/>
</dbReference>
<dbReference type="InterPro" id="IPR018113">
    <property type="entry name" value="PTrfase_EIIB_Cys"/>
</dbReference>
<dbReference type="GO" id="GO:0015764">
    <property type="term" value="P:N-acetylglucosamine transport"/>
    <property type="evidence" value="ECO:0007669"/>
    <property type="project" value="TreeGrafter"/>
</dbReference>
<dbReference type="GO" id="GO:0005886">
    <property type="term" value="C:plasma membrane"/>
    <property type="evidence" value="ECO:0007669"/>
    <property type="project" value="UniProtKB-SubCell"/>
</dbReference>
<evidence type="ECO:0000256" key="13">
    <source>
        <dbReference type="SAM" id="Phobius"/>
    </source>
</evidence>
<feature type="transmembrane region" description="Helical" evidence="13">
    <location>
        <begin position="302"/>
        <end position="326"/>
    </location>
</feature>
<sequence length="491" mass="52301">MLKGLQKLGKSLMLPVATLPAAGILQAFALIDYQQDIPLGAVGGFINQFITPFLNAGAGTIFGNLPIIFAVGVAIGLAGDAVAALSAVISYLILVKVLEQVPLVFGYIPDDVVLNTGVLGGFMTGLLAAYLYKRFHTLKLPEWLGFFSGKRFVPIITSVATIVFATLLGMIWSPIQDAIAAFGNWVVSLEGIGAFIFGTANRLLVPIGLHHVLNSIAWFQIGEFTNAAGEVVNGDLTRYFAGDKTAGMFMSGFFPIMMFAMPAAALALIHTAKPSKRKMVGSIFIGSAIASFLTGITEPLEFSFMFLAPVLYVIHAVLTGLSGFIMYMLDVKLGFAFSAGLIDYLLNMKLATNPLLLIPVGLAFGVVYYFLFRFVIVKFNLKTPGREDDDELVEGTGTGDASDKPAVAPASAAGDTKADQVLHQLGGADNIESIDACITRLRLVVRDEKVVNDAGLKKLGAAGIMRLGNGAVQVIFGTQSEALKDEIKKKM</sequence>
<accession>A0AAX3MYM5</accession>
<evidence type="ECO:0000256" key="3">
    <source>
        <dbReference type="ARBA" id="ARBA00022475"/>
    </source>
</evidence>
<gene>
    <name evidence="16" type="ORF">PUW23_23985</name>
    <name evidence="17" type="ORF">PUW25_23975</name>
</gene>
<dbReference type="SUPFAM" id="SSF55604">
    <property type="entry name" value="Glucose permease domain IIB"/>
    <property type="match status" value="1"/>
</dbReference>
<dbReference type="GO" id="GO:0008982">
    <property type="term" value="F:protein-N(PI)-phosphohistidine-sugar phosphotransferase activity"/>
    <property type="evidence" value="ECO:0007669"/>
    <property type="project" value="InterPro"/>
</dbReference>
<dbReference type="Gene3D" id="3.30.1360.60">
    <property type="entry name" value="Glucose permease domain IIB"/>
    <property type="match status" value="1"/>
</dbReference>
<organism evidence="16 18">
    <name type="scientific">Paenibacillus urinalis</name>
    <dbReference type="NCBI Taxonomy" id="521520"/>
    <lineage>
        <taxon>Bacteria</taxon>
        <taxon>Bacillati</taxon>
        <taxon>Bacillota</taxon>
        <taxon>Bacilli</taxon>
        <taxon>Bacillales</taxon>
        <taxon>Paenibacillaceae</taxon>
        <taxon>Paenibacillus</taxon>
    </lineage>
</organism>
<dbReference type="Pfam" id="PF00367">
    <property type="entry name" value="PTS_EIIB"/>
    <property type="match status" value="1"/>
</dbReference>
<feature type="active site" description="Phosphocysteine intermediate; for EIIB activity" evidence="11">
    <location>
        <position position="437"/>
    </location>
</feature>
<dbReference type="CDD" id="cd00212">
    <property type="entry name" value="PTS_IIB_glc"/>
    <property type="match status" value="1"/>
</dbReference>
<feature type="transmembrane region" description="Helical" evidence="13">
    <location>
        <begin position="12"/>
        <end position="31"/>
    </location>
</feature>
<evidence type="ECO:0000256" key="4">
    <source>
        <dbReference type="ARBA" id="ARBA00022597"/>
    </source>
</evidence>
<evidence type="ECO:0000256" key="1">
    <source>
        <dbReference type="ARBA" id="ARBA00004651"/>
    </source>
</evidence>
<keyword evidence="2" id="KW-0813">Transport</keyword>
<evidence type="ECO:0000256" key="7">
    <source>
        <dbReference type="ARBA" id="ARBA00022692"/>
    </source>
</evidence>
<dbReference type="InterPro" id="IPR013013">
    <property type="entry name" value="PTS_EIIC_1"/>
</dbReference>
<dbReference type="GO" id="GO:0016301">
    <property type="term" value="F:kinase activity"/>
    <property type="evidence" value="ECO:0007669"/>
    <property type="project" value="UniProtKB-KW"/>
</dbReference>
<evidence type="ECO:0000259" key="14">
    <source>
        <dbReference type="PROSITE" id="PS51098"/>
    </source>
</evidence>
<dbReference type="GO" id="GO:0009401">
    <property type="term" value="P:phosphoenolpyruvate-dependent sugar phosphotransferase system"/>
    <property type="evidence" value="ECO:0007669"/>
    <property type="project" value="UniProtKB-KW"/>
</dbReference>
<dbReference type="Proteomes" id="UP001221519">
    <property type="component" value="Chromosome"/>
</dbReference>
<feature type="transmembrane region" description="Helical" evidence="13">
    <location>
        <begin position="246"/>
        <end position="267"/>
    </location>
</feature>
<feature type="transmembrane region" description="Helical" evidence="13">
    <location>
        <begin position="279"/>
        <end position="296"/>
    </location>
</feature>
<dbReference type="EMBL" id="CP118108">
    <property type="protein sequence ID" value="WDI02215.1"/>
    <property type="molecule type" value="Genomic_DNA"/>
</dbReference>
<feature type="transmembrane region" description="Helical" evidence="13">
    <location>
        <begin position="113"/>
        <end position="132"/>
    </location>
</feature>
<feature type="transmembrane region" description="Helical" evidence="13">
    <location>
        <begin position="152"/>
        <end position="172"/>
    </location>
</feature>
<name>A0AAX3MYM5_9BACL</name>
<dbReference type="InterPro" id="IPR050429">
    <property type="entry name" value="PTS_Glucose_EIICBA"/>
</dbReference>
<evidence type="ECO:0000256" key="2">
    <source>
        <dbReference type="ARBA" id="ARBA00022448"/>
    </source>
</evidence>
<keyword evidence="6" id="KW-0598">Phosphotransferase system</keyword>
<dbReference type="NCBIfam" id="TIGR00826">
    <property type="entry name" value="EIIB_glc"/>
    <property type="match status" value="1"/>
</dbReference>
<dbReference type="PANTHER" id="PTHR30009">
    <property type="entry name" value="CYTOCHROME C-TYPE SYNTHESIS PROTEIN AND PTS TRANSMEMBRANE COMPONENT"/>
    <property type="match status" value="1"/>
</dbReference>
<evidence type="ECO:0000256" key="5">
    <source>
        <dbReference type="ARBA" id="ARBA00022679"/>
    </source>
</evidence>
<evidence type="ECO:0000256" key="12">
    <source>
        <dbReference type="SAM" id="MobiDB-lite"/>
    </source>
</evidence>
<dbReference type="PROSITE" id="PS51098">
    <property type="entry name" value="PTS_EIIB_TYPE_1"/>
    <property type="match status" value="1"/>
</dbReference>
<proteinExistence type="predicted"/>
<comment type="subcellular location">
    <subcellularLocation>
        <location evidence="1">Cell membrane</location>
        <topology evidence="1">Multi-pass membrane protein</topology>
    </subcellularLocation>
</comment>
<dbReference type="PANTHER" id="PTHR30009:SF4">
    <property type="entry name" value="PTS SYSTEM N-ACETYLGLUCOSAMINE-SPECIFIC EIICBA COMPONENT"/>
    <property type="match status" value="1"/>
</dbReference>
<keyword evidence="19" id="KW-1185">Reference proteome</keyword>
<dbReference type="InterPro" id="IPR001996">
    <property type="entry name" value="PTS_IIB_1"/>
</dbReference>
<dbReference type="FunFam" id="3.30.1360.60:FF:000001">
    <property type="entry name" value="PTS system glucose-specific IIBC component PtsG"/>
    <property type="match status" value="1"/>
</dbReference>
<dbReference type="InterPro" id="IPR003352">
    <property type="entry name" value="PTS_EIIC"/>
</dbReference>
<keyword evidence="5" id="KW-0808">Transferase</keyword>
<evidence type="ECO:0000256" key="8">
    <source>
        <dbReference type="ARBA" id="ARBA00022777"/>
    </source>
</evidence>